<dbReference type="OrthoDB" id="7271057at2"/>
<organism evidence="2 3">
    <name type="scientific">Eikenella corrodens</name>
    <dbReference type="NCBI Taxonomy" id="539"/>
    <lineage>
        <taxon>Bacteria</taxon>
        <taxon>Pseudomonadati</taxon>
        <taxon>Pseudomonadota</taxon>
        <taxon>Betaproteobacteria</taxon>
        <taxon>Neisseriales</taxon>
        <taxon>Neisseriaceae</taxon>
        <taxon>Eikenella</taxon>
    </lineage>
</organism>
<dbReference type="AlphaFoldDB" id="A0A3S9SGD0"/>
<evidence type="ECO:0000259" key="1">
    <source>
        <dbReference type="Pfam" id="PF25181"/>
    </source>
</evidence>
<reference evidence="2 3" key="1">
    <citation type="submission" date="2018-12" db="EMBL/GenBank/DDBJ databases">
        <title>Genome sequencing of Eikenella corrodens KCOM 3110 (= JS217).</title>
        <authorList>
            <person name="Koo J.-K."/>
            <person name="Park S.-N."/>
            <person name="Lim Y.K."/>
        </authorList>
    </citation>
    <scope>NUCLEOTIDE SEQUENCE [LARGE SCALE GENOMIC DNA]</scope>
    <source>
        <strain evidence="2 3">KCOM 3110</strain>
    </source>
</reference>
<dbReference type="RefSeq" id="WP_126982144.1">
    <property type="nucleotide sequence ID" value="NZ_CP034670.1"/>
</dbReference>
<feature type="domain" description="Bbp19-like phage" evidence="1">
    <location>
        <begin position="11"/>
        <end position="73"/>
    </location>
</feature>
<gene>
    <name evidence="2" type="ORF">ELB75_00035</name>
</gene>
<accession>A0A3S9SGD0</accession>
<proteinExistence type="predicted"/>
<protein>
    <recommendedName>
        <fullName evidence="1">Bbp19-like phage domain-containing protein</fullName>
    </recommendedName>
</protein>
<dbReference type="Proteomes" id="UP000282435">
    <property type="component" value="Chromosome"/>
</dbReference>
<dbReference type="EMBL" id="CP034670">
    <property type="protein sequence ID" value="AZR58572.1"/>
    <property type="molecule type" value="Genomic_DNA"/>
</dbReference>
<evidence type="ECO:0000313" key="3">
    <source>
        <dbReference type="Proteomes" id="UP000282435"/>
    </source>
</evidence>
<name>A0A3S9SGD0_EIKCO</name>
<sequence length="80" mass="9624">MKQEAMQSDIRALMKLPAGRRVVWRLLEQAGVWRSVFNPEPLRMAFAEGQRNLGLWLLDWVMRECPDEYDLMMRETRDER</sequence>
<dbReference type="Pfam" id="PF25181">
    <property type="entry name" value="Phage_Bbp19"/>
    <property type="match status" value="1"/>
</dbReference>
<evidence type="ECO:0000313" key="2">
    <source>
        <dbReference type="EMBL" id="AZR58572.1"/>
    </source>
</evidence>
<dbReference type="InterPro" id="IPR057447">
    <property type="entry name" value="Bbp19-like_phage"/>
</dbReference>